<dbReference type="EMBL" id="JAUCEY010000008">
    <property type="protein sequence ID" value="MDM5454208.1"/>
    <property type="molecule type" value="Genomic_DNA"/>
</dbReference>
<proteinExistence type="predicted"/>
<dbReference type="AlphaFoldDB" id="A0AAW7IH32"/>
<reference evidence="1" key="1">
    <citation type="submission" date="2023-06" db="EMBL/GenBank/DDBJ databases">
        <title>Comparative genomics of Bacillaceae isolates and their secondary metabolite potential.</title>
        <authorList>
            <person name="Song L."/>
            <person name="Nielsen L.J."/>
            <person name="Mohite O."/>
            <person name="Xu X."/>
            <person name="Weber T."/>
            <person name="Kovacs A.T."/>
        </authorList>
    </citation>
    <scope>NUCLEOTIDE SEQUENCE</scope>
    <source>
        <strain evidence="1">D8_B_37</strain>
    </source>
</reference>
<evidence type="ECO:0000313" key="1">
    <source>
        <dbReference type="EMBL" id="MDM5454208.1"/>
    </source>
</evidence>
<dbReference type="RefSeq" id="WP_289320600.1">
    <property type="nucleotide sequence ID" value="NZ_JAUCEY010000008.1"/>
</dbReference>
<comment type="caution">
    <text evidence="1">The sequence shown here is derived from an EMBL/GenBank/DDBJ whole genome shotgun (WGS) entry which is preliminary data.</text>
</comment>
<gene>
    <name evidence="1" type="ORF">QUF89_18935</name>
</gene>
<organism evidence="1 2">
    <name type="scientific">Peribacillus simplex</name>
    <dbReference type="NCBI Taxonomy" id="1478"/>
    <lineage>
        <taxon>Bacteria</taxon>
        <taxon>Bacillati</taxon>
        <taxon>Bacillota</taxon>
        <taxon>Bacilli</taxon>
        <taxon>Bacillales</taxon>
        <taxon>Bacillaceae</taxon>
        <taxon>Peribacillus</taxon>
    </lineage>
</organism>
<sequence length="62" mass="7052">MKFTTGGWATKGVIICLKKGLNIRIFGFNPDEVLKDILNYGKEKNISITKSKDYMILEKNTN</sequence>
<accession>A0AAW7IH32</accession>
<dbReference type="Proteomes" id="UP001234602">
    <property type="component" value="Unassembled WGS sequence"/>
</dbReference>
<evidence type="ECO:0000313" key="2">
    <source>
        <dbReference type="Proteomes" id="UP001234602"/>
    </source>
</evidence>
<name>A0AAW7IH32_9BACI</name>
<protein>
    <submittedName>
        <fullName evidence="1">Uncharacterized protein</fullName>
    </submittedName>
</protein>